<accession>A0AAW1SB74</accession>
<dbReference type="InterPro" id="IPR001708">
    <property type="entry name" value="YidC/ALB3/OXA1/COX18"/>
</dbReference>
<dbReference type="GO" id="GO:0032977">
    <property type="term" value="F:membrane insertase activity"/>
    <property type="evidence" value="ECO:0007669"/>
    <property type="project" value="InterPro"/>
</dbReference>
<keyword evidence="3 6" id="KW-0812">Transmembrane</keyword>
<organism evidence="8 9">
    <name type="scientific">Elliptochloris bilobata</name>
    <dbReference type="NCBI Taxonomy" id="381761"/>
    <lineage>
        <taxon>Eukaryota</taxon>
        <taxon>Viridiplantae</taxon>
        <taxon>Chlorophyta</taxon>
        <taxon>core chlorophytes</taxon>
        <taxon>Trebouxiophyceae</taxon>
        <taxon>Trebouxiophyceae incertae sedis</taxon>
        <taxon>Elliptochloris clade</taxon>
        <taxon>Elliptochloris</taxon>
    </lineage>
</organism>
<reference evidence="8 9" key="1">
    <citation type="journal article" date="2024" name="Nat. Commun.">
        <title>Phylogenomics reveals the evolutionary origins of lichenization in chlorophyte algae.</title>
        <authorList>
            <person name="Puginier C."/>
            <person name="Libourel C."/>
            <person name="Otte J."/>
            <person name="Skaloud P."/>
            <person name="Haon M."/>
            <person name="Grisel S."/>
            <person name="Petersen M."/>
            <person name="Berrin J.G."/>
            <person name="Delaux P.M."/>
            <person name="Dal Grande F."/>
            <person name="Keller J."/>
        </authorList>
    </citation>
    <scope>NUCLEOTIDE SEQUENCE [LARGE SCALE GENOMIC DNA]</scope>
    <source>
        <strain evidence="8 9">SAG 245.80</strain>
    </source>
</reference>
<evidence type="ECO:0000256" key="3">
    <source>
        <dbReference type="ARBA" id="ARBA00022692"/>
    </source>
</evidence>
<dbReference type="EMBL" id="JALJOU010000005">
    <property type="protein sequence ID" value="KAK9843750.1"/>
    <property type="molecule type" value="Genomic_DNA"/>
</dbReference>
<evidence type="ECO:0000256" key="2">
    <source>
        <dbReference type="ARBA" id="ARBA00010583"/>
    </source>
</evidence>
<comment type="subcellular location">
    <subcellularLocation>
        <location evidence="1 6">Membrane</location>
        <topology evidence="1 6">Multi-pass membrane protein</topology>
    </subcellularLocation>
</comment>
<comment type="caution">
    <text evidence="8">The sequence shown here is derived from an EMBL/GenBank/DDBJ whole genome shotgun (WGS) entry which is preliminary data.</text>
</comment>
<dbReference type="PANTHER" id="PTHR12428:SF14">
    <property type="entry name" value="ALBINO3-LIKE PROTEIN 1, CHLOROPLASTIC"/>
    <property type="match status" value="1"/>
</dbReference>
<evidence type="ECO:0000313" key="9">
    <source>
        <dbReference type="Proteomes" id="UP001445335"/>
    </source>
</evidence>
<protein>
    <recommendedName>
        <fullName evidence="7">Membrane insertase YidC/Oxa/ALB C-terminal domain-containing protein</fullName>
    </recommendedName>
</protein>
<keyword evidence="5" id="KW-0472">Membrane</keyword>
<dbReference type="InterPro" id="IPR028055">
    <property type="entry name" value="YidC/Oxa/ALB_C"/>
</dbReference>
<dbReference type="InterPro" id="IPR047196">
    <property type="entry name" value="YidC_ALB_C"/>
</dbReference>
<evidence type="ECO:0000259" key="7">
    <source>
        <dbReference type="Pfam" id="PF02096"/>
    </source>
</evidence>
<dbReference type="Proteomes" id="UP001445335">
    <property type="component" value="Unassembled WGS sequence"/>
</dbReference>
<keyword evidence="9" id="KW-1185">Reference proteome</keyword>
<gene>
    <name evidence="8" type="ORF">WJX81_004886</name>
</gene>
<name>A0AAW1SB74_9CHLO</name>
<dbReference type="PANTHER" id="PTHR12428">
    <property type="entry name" value="OXA1"/>
    <property type="match status" value="1"/>
</dbReference>
<sequence>MAWAEAVSAAAPTEAAPPRDDGWLTPIAQGLDWLLLYFQAQLNAAHVPYASGWAIVCLTLVTKTLTFPFTKIQVESALSTQKLKPTIDAIKRLYGDDRDKVQRETSALYKKSGVSPTAGCLPTLATIPVFWGLYRTLSNASSDGALTGGFYWLPDLAGPTSLAAQKAGAGISWLYPLVDGAPAVGWETAARYLVLPALLVGAQYASSAIISPPVNPDDDSAKTTKALLAFLPLMVGYFALNVPSGLSLYYFANTVITSGQQIWLRKLGGASAFEWQEEIGVNQARRTGPLAEPVLALQPAAAPASPMKDVGMIAGCDAA</sequence>
<comment type="similarity">
    <text evidence="2">Belongs to the OXA1/ALB3/YidC (TC 2.A.9.2) family.</text>
</comment>
<proteinExistence type="inferred from homology"/>
<dbReference type="GO" id="GO:0072598">
    <property type="term" value="P:protein localization to chloroplast"/>
    <property type="evidence" value="ECO:0007669"/>
    <property type="project" value="TreeGrafter"/>
</dbReference>
<comment type="similarity">
    <text evidence="6">Belongs to the OXA1/ALB3/YidC family.</text>
</comment>
<dbReference type="NCBIfam" id="TIGR03592">
    <property type="entry name" value="yidC_oxa1_cterm"/>
    <property type="match status" value="1"/>
</dbReference>
<dbReference type="GO" id="GO:0051205">
    <property type="term" value="P:protein insertion into membrane"/>
    <property type="evidence" value="ECO:0007669"/>
    <property type="project" value="TreeGrafter"/>
</dbReference>
<keyword evidence="4" id="KW-1133">Transmembrane helix</keyword>
<dbReference type="AlphaFoldDB" id="A0AAW1SB74"/>
<dbReference type="GO" id="GO:0010027">
    <property type="term" value="P:thylakoid membrane organization"/>
    <property type="evidence" value="ECO:0007669"/>
    <property type="project" value="TreeGrafter"/>
</dbReference>
<evidence type="ECO:0000256" key="5">
    <source>
        <dbReference type="ARBA" id="ARBA00023136"/>
    </source>
</evidence>
<dbReference type="CDD" id="cd20070">
    <property type="entry name" value="5TM_YidC_Alb3"/>
    <property type="match status" value="1"/>
</dbReference>
<dbReference type="Pfam" id="PF02096">
    <property type="entry name" value="60KD_IMP"/>
    <property type="match status" value="1"/>
</dbReference>
<evidence type="ECO:0000256" key="1">
    <source>
        <dbReference type="ARBA" id="ARBA00004141"/>
    </source>
</evidence>
<evidence type="ECO:0000313" key="8">
    <source>
        <dbReference type="EMBL" id="KAK9843750.1"/>
    </source>
</evidence>
<feature type="domain" description="Membrane insertase YidC/Oxa/ALB C-terminal" evidence="7">
    <location>
        <begin position="52"/>
        <end position="266"/>
    </location>
</feature>
<dbReference type="GO" id="GO:0009535">
    <property type="term" value="C:chloroplast thylakoid membrane"/>
    <property type="evidence" value="ECO:0007669"/>
    <property type="project" value="TreeGrafter"/>
</dbReference>
<evidence type="ECO:0000256" key="6">
    <source>
        <dbReference type="RuleBase" id="RU003945"/>
    </source>
</evidence>
<evidence type="ECO:0000256" key="4">
    <source>
        <dbReference type="ARBA" id="ARBA00022989"/>
    </source>
</evidence>